<reference evidence="2 3" key="1">
    <citation type="journal article" date="2022" name="Nat. Ecol. Evol.">
        <title>A masculinizing supergene underlies an exaggerated male reproductive morph in a spider.</title>
        <authorList>
            <person name="Hendrickx F."/>
            <person name="De Corte Z."/>
            <person name="Sonet G."/>
            <person name="Van Belleghem S.M."/>
            <person name="Kostlbacher S."/>
            <person name="Vangestel C."/>
        </authorList>
    </citation>
    <scope>NUCLEOTIDE SEQUENCE [LARGE SCALE GENOMIC DNA]</scope>
    <source>
        <strain evidence="2">W744_W776</strain>
    </source>
</reference>
<proteinExistence type="predicted"/>
<evidence type="ECO:0000313" key="3">
    <source>
        <dbReference type="Proteomes" id="UP000827092"/>
    </source>
</evidence>
<accession>A0AAV6V769</accession>
<dbReference type="EMBL" id="JAFNEN010000146">
    <property type="protein sequence ID" value="KAG8192047.1"/>
    <property type="molecule type" value="Genomic_DNA"/>
</dbReference>
<feature type="region of interest" description="Disordered" evidence="1">
    <location>
        <begin position="1"/>
        <end position="25"/>
    </location>
</feature>
<dbReference type="AlphaFoldDB" id="A0AAV6V769"/>
<sequence length="121" mass="14084">MQFLPAHATPTVTQEHNTENTAKRSLEKNKIKQLDSYSMSTNNNRCIGFTFGTCRLVFYISSCHSGPDEQLVKKEKPELTVKRRFSWWRLARPAACGFARIDWRLFFSGFSLRGCDEDYEH</sequence>
<protein>
    <submittedName>
        <fullName evidence="2">Uncharacterized protein</fullName>
    </submittedName>
</protein>
<dbReference type="Proteomes" id="UP000827092">
    <property type="component" value="Unassembled WGS sequence"/>
</dbReference>
<evidence type="ECO:0000313" key="2">
    <source>
        <dbReference type="EMBL" id="KAG8192047.1"/>
    </source>
</evidence>
<gene>
    <name evidence="2" type="ORF">JTE90_025313</name>
</gene>
<evidence type="ECO:0000256" key="1">
    <source>
        <dbReference type="SAM" id="MobiDB-lite"/>
    </source>
</evidence>
<feature type="compositionally biased region" description="Basic and acidic residues" evidence="1">
    <location>
        <begin position="16"/>
        <end position="25"/>
    </location>
</feature>
<organism evidence="2 3">
    <name type="scientific">Oedothorax gibbosus</name>
    <dbReference type="NCBI Taxonomy" id="931172"/>
    <lineage>
        <taxon>Eukaryota</taxon>
        <taxon>Metazoa</taxon>
        <taxon>Ecdysozoa</taxon>
        <taxon>Arthropoda</taxon>
        <taxon>Chelicerata</taxon>
        <taxon>Arachnida</taxon>
        <taxon>Araneae</taxon>
        <taxon>Araneomorphae</taxon>
        <taxon>Entelegynae</taxon>
        <taxon>Araneoidea</taxon>
        <taxon>Linyphiidae</taxon>
        <taxon>Erigoninae</taxon>
        <taxon>Oedothorax</taxon>
    </lineage>
</organism>
<name>A0AAV6V769_9ARAC</name>
<comment type="caution">
    <text evidence="2">The sequence shown here is derived from an EMBL/GenBank/DDBJ whole genome shotgun (WGS) entry which is preliminary data.</text>
</comment>
<keyword evidence="3" id="KW-1185">Reference proteome</keyword>